<feature type="compositionally biased region" description="Acidic residues" evidence="1">
    <location>
        <begin position="79"/>
        <end position="90"/>
    </location>
</feature>
<dbReference type="EMBL" id="SRLO01000605">
    <property type="protein sequence ID" value="TNN50788.1"/>
    <property type="molecule type" value="Genomic_DNA"/>
</dbReference>
<gene>
    <name evidence="2" type="ORF">EYF80_039000</name>
</gene>
<feature type="compositionally biased region" description="Basic and acidic residues" evidence="1">
    <location>
        <begin position="143"/>
        <end position="163"/>
    </location>
</feature>
<feature type="compositionally biased region" description="Basic and acidic residues" evidence="1">
    <location>
        <begin position="204"/>
        <end position="220"/>
    </location>
</feature>
<protein>
    <submittedName>
        <fullName evidence="2">Uncharacterized protein</fullName>
    </submittedName>
</protein>
<sequence length="366" mass="40422">MLQSGGSESCREPVDSIRRVSQRHGNRDTSSPGCFHVSTEDLMGEQRRGDLRQQLHVTDAFDLMIRAARCLLTAHGPVDDESGGEEEEPEFLWASPLPSGRTAWERAPTHITETPNTHLYTTTVAMSGGRVLGEQFTPLPGKALDEDTRRTGDGLDEVRRGNADEVVYSDSGVEDSSNPPRSGWSTGEVRVTGSPEEEEEEEGLLFREPRHLTDPPLHREPRHQNHQVVYPWTTRGLRVVYVWSTCGLPVVYLWPTRGLPVAYLWSTCGLPVAYLWPTCGLPVAYLWSTCGLPVAYPWSTCGLPVVLKLKSMGRSLPLGSLVLGWRSSSKKACEQASRGEKREAGVYSSSREHRAMASGGVRGLNT</sequence>
<evidence type="ECO:0000313" key="3">
    <source>
        <dbReference type="Proteomes" id="UP000314294"/>
    </source>
</evidence>
<feature type="region of interest" description="Disordered" evidence="1">
    <location>
        <begin position="335"/>
        <end position="366"/>
    </location>
</feature>
<evidence type="ECO:0000256" key="1">
    <source>
        <dbReference type="SAM" id="MobiDB-lite"/>
    </source>
</evidence>
<dbReference type="Proteomes" id="UP000314294">
    <property type="component" value="Unassembled WGS sequence"/>
</dbReference>
<keyword evidence="3" id="KW-1185">Reference proteome</keyword>
<feature type="region of interest" description="Disordered" evidence="1">
    <location>
        <begin position="19"/>
        <end position="40"/>
    </location>
</feature>
<feature type="compositionally biased region" description="Polar residues" evidence="1">
    <location>
        <begin position="174"/>
        <end position="185"/>
    </location>
</feature>
<accession>A0A4Z2GB20</accession>
<feature type="region of interest" description="Disordered" evidence="1">
    <location>
        <begin position="78"/>
        <end position="100"/>
    </location>
</feature>
<proteinExistence type="predicted"/>
<feature type="region of interest" description="Disordered" evidence="1">
    <location>
        <begin position="135"/>
        <end position="220"/>
    </location>
</feature>
<reference evidence="2 3" key="1">
    <citation type="submission" date="2019-03" db="EMBL/GenBank/DDBJ databases">
        <title>First draft genome of Liparis tanakae, snailfish: a comprehensive survey of snailfish specific genes.</title>
        <authorList>
            <person name="Kim W."/>
            <person name="Song I."/>
            <person name="Jeong J.-H."/>
            <person name="Kim D."/>
            <person name="Kim S."/>
            <person name="Ryu S."/>
            <person name="Song J.Y."/>
            <person name="Lee S.K."/>
        </authorList>
    </citation>
    <scope>NUCLEOTIDE SEQUENCE [LARGE SCALE GENOMIC DNA]</scope>
    <source>
        <tissue evidence="2">Muscle</tissue>
    </source>
</reference>
<dbReference type="OrthoDB" id="8251006at2759"/>
<name>A0A4Z2GB20_9TELE</name>
<organism evidence="2 3">
    <name type="scientific">Liparis tanakae</name>
    <name type="common">Tanaka's snailfish</name>
    <dbReference type="NCBI Taxonomy" id="230148"/>
    <lineage>
        <taxon>Eukaryota</taxon>
        <taxon>Metazoa</taxon>
        <taxon>Chordata</taxon>
        <taxon>Craniata</taxon>
        <taxon>Vertebrata</taxon>
        <taxon>Euteleostomi</taxon>
        <taxon>Actinopterygii</taxon>
        <taxon>Neopterygii</taxon>
        <taxon>Teleostei</taxon>
        <taxon>Neoteleostei</taxon>
        <taxon>Acanthomorphata</taxon>
        <taxon>Eupercaria</taxon>
        <taxon>Perciformes</taxon>
        <taxon>Cottioidei</taxon>
        <taxon>Cottales</taxon>
        <taxon>Liparidae</taxon>
        <taxon>Liparis</taxon>
    </lineage>
</organism>
<evidence type="ECO:0000313" key="2">
    <source>
        <dbReference type="EMBL" id="TNN50788.1"/>
    </source>
</evidence>
<comment type="caution">
    <text evidence="2">The sequence shown here is derived from an EMBL/GenBank/DDBJ whole genome shotgun (WGS) entry which is preliminary data.</text>
</comment>
<dbReference type="AlphaFoldDB" id="A0A4Z2GB20"/>
<feature type="compositionally biased region" description="Basic and acidic residues" evidence="1">
    <location>
        <begin position="335"/>
        <end position="355"/>
    </location>
</feature>